<dbReference type="Pfam" id="PF12836">
    <property type="entry name" value="HHH_3"/>
    <property type="match status" value="1"/>
</dbReference>
<dbReference type="STRING" id="1797513.A2782_02115"/>
<comment type="caution">
    <text evidence="2">The sequence shown here is derived from an EMBL/GenBank/DDBJ whole genome shotgun (WGS) entry which is preliminary data.</text>
</comment>
<dbReference type="InterPro" id="IPR019554">
    <property type="entry name" value="Soluble_ligand-bd"/>
</dbReference>
<evidence type="ECO:0000313" key="2">
    <source>
        <dbReference type="EMBL" id="OGY08871.1"/>
    </source>
</evidence>
<dbReference type="Pfam" id="PF10531">
    <property type="entry name" value="SLBB"/>
    <property type="match status" value="1"/>
</dbReference>
<dbReference type="Proteomes" id="UP000177967">
    <property type="component" value="Unassembled WGS sequence"/>
</dbReference>
<dbReference type="AlphaFoldDB" id="A0A1G1V0N2"/>
<sequence length="189" mass="19697">MVTLVLFGLLFLGVGVFLFRSGILDSTEVKVLGSETDPSASPAFDGASPGMTAEKQVVTVEISGNVLKPGVYQLEIGARVDDLLIKADGLSAAADRDWVAKNLNRAAKVSDGQKVYIPSKGNGGNKGTPSLTNLNSASLKELDALPGIGGTRAQSIITGRPFSSVEELLTRKILPKSVYEKVKGAIAAP</sequence>
<gene>
    <name evidence="2" type="ORF">A2782_02115</name>
</gene>
<name>A0A1G1V0N2_9BACT</name>
<dbReference type="EMBL" id="MHBW01000019">
    <property type="protein sequence ID" value="OGY08871.1"/>
    <property type="molecule type" value="Genomic_DNA"/>
</dbReference>
<feature type="domain" description="Soluble ligand binding" evidence="1">
    <location>
        <begin position="60"/>
        <end position="97"/>
    </location>
</feature>
<proteinExistence type="predicted"/>
<protein>
    <recommendedName>
        <fullName evidence="1">Soluble ligand binding domain-containing protein</fullName>
    </recommendedName>
</protein>
<dbReference type="Gene3D" id="1.10.150.320">
    <property type="entry name" value="Photosystem II 12 kDa extrinsic protein"/>
    <property type="match status" value="1"/>
</dbReference>
<organism evidence="2 3">
    <name type="scientific">Candidatus Blackburnbacteria bacterium RIFCSPHIGHO2_01_FULL_43_15b</name>
    <dbReference type="NCBI Taxonomy" id="1797513"/>
    <lineage>
        <taxon>Bacteria</taxon>
        <taxon>Candidatus Blackburniibacteriota</taxon>
    </lineage>
</organism>
<accession>A0A1G1V0N2</accession>
<reference evidence="2 3" key="1">
    <citation type="journal article" date="2016" name="Nat. Commun.">
        <title>Thousands of microbial genomes shed light on interconnected biogeochemical processes in an aquifer system.</title>
        <authorList>
            <person name="Anantharaman K."/>
            <person name="Brown C.T."/>
            <person name="Hug L.A."/>
            <person name="Sharon I."/>
            <person name="Castelle C.J."/>
            <person name="Probst A.J."/>
            <person name="Thomas B.C."/>
            <person name="Singh A."/>
            <person name="Wilkins M.J."/>
            <person name="Karaoz U."/>
            <person name="Brodie E.L."/>
            <person name="Williams K.H."/>
            <person name="Hubbard S.S."/>
            <person name="Banfield J.F."/>
        </authorList>
    </citation>
    <scope>NUCLEOTIDE SEQUENCE [LARGE SCALE GENOMIC DNA]</scope>
</reference>
<evidence type="ECO:0000313" key="3">
    <source>
        <dbReference type="Proteomes" id="UP000177967"/>
    </source>
</evidence>
<dbReference type="SUPFAM" id="SSF81585">
    <property type="entry name" value="PsbU/PolX domain-like"/>
    <property type="match status" value="1"/>
</dbReference>
<evidence type="ECO:0000259" key="1">
    <source>
        <dbReference type="Pfam" id="PF10531"/>
    </source>
</evidence>